<feature type="region of interest" description="Disordered" evidence="6">
    <location>
        <begin position="303"/>
        <end position="329"/>
    </location>
</feature>
<evidence type="ECO:0000256" key="5">
    <source>
        <dbReference type="ARBA" id="ARBA00023242"/>
    </source>
</evidence>
<comment type="subcellular location">
    <subcellularLocation>
        <location evidence="1">Nucleus</location>
    </subcellularLocation>
</comment>
<organism evidence="8 9">
    <name type="scientific">Nelumbo nucifera</name>
    <name type="common">Sacred lotus</name>
    <dbReference type="NCBI Taxonomy" id="4432"/>
    <lineage>
        <taxon>Eukaryota</taxon>
        <taxon>Viridiplantae</taxon>
        <taxon>Streptophyta</taxon>
        <taxon>Embryophyta</taxon>
        <taxon>Tracheophyta</taxon>
        <taxon>Spermatophyta</taxon>
        <taxon>Magnoliopsida</taxon>
        <taxon>Proteales</taxon>
        <taxon>Nelumbonaceae</taxon>
        <taxon>Nelumbo</taxon>
    </lineage>
</organism>
<dbReference type="PROSITE" id="PS51032">
    <property type="entry name" value="AP2_ERF"/>
    <property type="match status" value="1"/>
</dbReference>
<keyword evidence="2" id="KW-0805">Transcription regulation</keyword>
<reference evidence="9" key="1">
    <citation type="submission" date="2025-08" db="UniProtKB">
        <authorList>
            <consortium name="RefSeq"/>
        </authorList>
    </citation>
    <scope>IDENTIFICATION</scope>
</reference>
<dbReference type="FunFam" id="3.30.730.10:FF:000001">
    <property type="entry name" value="Ethylene-responsive transcription factor 2"/>
    <property type="match status" value="1"/>
</dbReference>
<dbReference type="InterPro" id="IPR036955">
    <property type="entry name" value="AP2/ERF_dom_sf"/>
</dbReference>
<dbReference type="eggNOG" id="ENOG502RZR5">
    <property type="taxonomic scope" value="Eukaryota"/>
</dbReference>
<proteinExistence type="predicted"/>
<accession>A0A1U7Z7U2</accession>
<evidence type="ECO:0000256" key="6">
    <source>
        <dbReference type="SAM" id="MobiDB-lite"/>
    </source>
</evidence>
<dbReference type="GO" id="GO:0003677">
    <property type="term" value="F:DNA binding"/>
    <property type="evidence" value="ECO:0007669"/>
    <property type="project" value="UniProtKB-KW"/>
</dbReference>
<dbReference type="OrthoDB" id="1925932at2759"/>
<dbReference type="OMA" id="SMAPQPE"/>
<dbReference type="PANTHER" id="PTHR31190">
    <property type="entry name" value="DNA-BINDING DOMAIN"/>
    <property type="match status" value="1"/>
</dbReference>
<feature type="region of interest" description="Disordered" evidence="6">
    <location>
        <begin position="116"/>
        <end position="143"/>
    </location>
</feature>
<gene>
    <name evidence="9" type="primary">LOC104592013</name>
</gene>
<dbReference type="Gene3D" id="3.30.730.10">
    <property type="entry name" value="AP2/ERF domain"/>
    <property type="match status" value="1"/>
</dbReference>
<dbReference type="Pfam" id="PF00847">
    <property type="entry name" value="AP2"/>
    <property type="match status" value="1"/>
</dbReference>
<dbReference type="KEGG" id="nnu:104592013"/>
<dbReference type="GeneID" id="104592013"/>
<evidence type="ECO:0000313" key="8">
    <source>
        <dbReference type="Proteomes" id="UP000189703"/>
    </source>
</evidence>
<keyword evidence="5" id="KW-0539">Nucleus</keyword>
<evidence type="ECO:0000259" key="7">
    <source>
        <dbReference type="PROSITE" id="PS51032"/>
    </source>
</evidence>
<keyword evidence="8" id="KW-1185">Reference proteome</keyword>
<protein>
    <submittedName>
        <fullName evidence="9">Ethylene-responsive transcription factor ERF113</fullName>
    </submittedName>
</protein>
<dbReference type="GO" id="GO:0003700">
    <property type="term" value="F:DNA-binding transcription factor activity"/>
    <property type="evidence" value="ECO:0007669"/>
    <property type="project" value="InterPro"/>
</dbReference>
<dbReference type="RefSeq" id="XP_010249458.1">
    <property type="nucleotide sequence ID" value="XM_010251156.1"/>
</dbReference>
<evidence type="ECO:0000256" key="2">
    <source>
        <dbReference type="ARBA" id="ARBA00023015"/>
    </source>
</evidence>
<dbReference type="SUPFAM" id="SSF54171">
    <property type="entry name" value="DNA-binding domain"/>
    <property type="match status" value="1"/>
</dbReference>
<dbReference type="FunCoup" id="A0A1U7Z7U2">
    <property type="interactions" value="260"/>
</dbReference>
<keyword evidence="4" id="KW-0804">Transcription</keyword>
<dbReference type="PRINTS" id="PR00367">
    <property type="entry name" value="ETHRSPELEMNT"/>
</dbReference>
<feature type="compositionally biased region" description="Basic and acidic residues" evidence="6">
    <location>
        <begin position="316"/>
        <end position="329"/>
    </location>
</feature>
<keyword evidence="3" id="KW-0238">DNA-binding</keyword>
<dbReference type="GO" id="GO:0009873">
    <property type="term" value="P:ethylene-activated signaling pathway"/>
    <property type="evidence" value="ECO:0007669"/>
    <property type="project" value="InterPro"/>
</dbReference>
<feature type="domain" description="AP2/ERF" evidence="7">
    <location>
        <begin position="139"/>
        <end position="196"/>
    </location>
</feature>
<sequence length="329" mass="36555">MESKYAMKLQDCIPIITKPNPENNHNLPSNSKNECSLIGIKWKPFPKLRKVDRRYGKRPLPSDASEEKKEEDIFSAYSSARSEQDISAMVSSLAHVIGPADEKSAQVQANPLKVPESGMRELDPSQPPTQDQGNSRRRHYRGVRQRPWGKWAAEIRDPKKAARVWLGTFDTAESAAIAYDEAALKFKGTKAKLNFPERVQGRTGLGCVLGRHDSSHAAALPNQVLVPSAPAPAPSLSQEMYPDLLQYAQLLCSRDEDLPFIASNLYNPESLVLPSYSWTTSWSSLSSTSVLSQQQQQDLLSFSSHFGSSSSSSELPDQRRESNSRDPID</sequence>
<dbReference type="InParanoid" id="A0A1U7Z7U2"/>
<name>A0A1U7Z7U2_NELNU</name>
<dbReference type="GO" id="GO:0005634">
    <property type="term" value="C:nucleus"/>
    <property type="evidence" value="ECO:0007669"/>
    <property type="project" value="UniProtKB-SubCell"/>
</dbReference>
<dbReference type="CDD" id="cd00018">
    <property type="entry name" value="AP2"/>
    <property type="match status" value="1"/>
</dbReference>
<evidence type="ECO:0000256" key="4">
    <source>
        <dbReference type="ARBA" id="ARBA00023163"/>
    </source>
</evidence>
<feature type="compositionally biased region" description="Low complexity" evidence="6">
    <location>
        <begin position="303"/>
        <end position="313"/>
    </location>
</feature>
<dbReference type="PANTHER" id="PTHR31190:SF489">
    <property type="entry name" value="ETHYLENE-RESPONSIVE TRANSCRIPTION FACTOR ERF113-RELATED"/>
    <property type="match status" value="1"/>
</dbReference>
<dbReference type="Proteomes" id="UP000189703">
    <property type="component" value="Unplaced"/>
</dbReference>
<dbReference type="AlphaFoldDB" id="A0A1U7Z7U2"/>
<dbReference type="InterPro" id="IPR001471">
    <property type="entry name" value="AP2/ERF_dom"/>
</dbReference>
<feature type="region of interest" description="Disordered" evidence="6">
    <location>
        <begin position="51"/>
        <end position="78"/>
    </location>
</feature>
<evidence type="ECO:0000256" key="1">
    <source>
        <dbReference type="ARBA" id="ARBA00004123"/>
    </source>
</evidence>
<evidence type="ECO:0000256" key="3">
    <source>
        <dbReference type="ARBA" id="ARBA00023125"/>
    </source>
</evidence>
<dbReference type="InterPro" id="IPR016177">
    <property type="entry name" value="DNA-bd_dom_sf"/>
</dbReference>
<dbReference type="SMART" id="SM00380">
    <property type="entry name" value="AP2"/>
    <property type="match status" value="1"/>
</dbReference>
<dbReference type="InterPro" id="IPR044808">
    <property type="entry name" value="ERF_plant"/>
</dbReference>
<evidence type="ECO:0000313" key="9">
    <source>
        <dbReference type="RefSeq" id="XP_010249458.1"/>
    </source>
</evidence>